<dbReference type="HOGENOM" id="CLU_2372622_0_0_1"/>
<dbReference type="VEuPathDB" id="FungiDB:CPSG_00465"/>
<reference evidence="2" key="1">
    <citation type="journal article" date="2010" name="Genome Res.">
        <title>Population genomic sequencing of Coccidioides fungi reveals recent hybridization and transposon control.</title>
        <authorList>
            <person name="Neafsey D.E."/>
            <person name="Barker B.M."/>
            <person name="Sharpton T.J."/>
            <person name="Stajich J.E."/>
            <person name="Park D.J."/>
            <person name="Whiston E."/>
            <person name="Hung C.-Y."/>
            <person name="McMahan C."/>
            <person name="White J."/>
            <person name="Sykes S."/>
            <person name="Heiman D."/>
            <person name="Young S."/>
            <person name="Zeng Q."/>
            <person name="Abouelleil A."/>
            <person name="Aftuck L."/>
            <person name="Bessette D."/>
            <person name="Brown A."/>
            <person name="FitzGerald M."/>
            <person name="Lui A."/>
            <person name="Macdonald J.P."/>
            <person name="Priest M."/>
            <person name="Orbach M.J."/>
            <person name="Galgiani J.N."/>
            <person name="Kirkland T.N."/>
            <person name="Cole G.T."/>
            <person name="Birren B.W."/>
            <person name="Henn M.R."/>
            <person name="Taylor J.W."/>
            <person name="Rounsley S.D."/>
        </authorList>
    </citation>
    <scope>NUCLEOTIDE SEQUENCE [LARGE SCALE GENOMIC DNA]</scope>
    <source>
        <strain evidence="2">RMSCC 757 / Silveira</strain>
    </source>
</reference>
<name>E9CS97_COCPS</name>
<accession>E9CS97</accession>
<protein>
    <submittedName>
        <fullName evidence="1">Uncharacterized protein</fullName>
    </submittedName>
</protein>
<dbReference type="Proteomes" id="UP000002497">
    <property type="component" value="Unassembled WGS sequence"/>
</dbReference>
<reference evidence="2" key="2">
    <citation type="submission" date="2010-03" db="EMBL/GenBank/DDBJ databases">
        <title>The genome sequence of Coccidioides posadasii strain Silveira.</title>
        <authorList>
            <consortium name="The Broad Institute Genome Sequencing Center for Infectious Disease"/>
            <person name="Neafsey D."/>
            <person name="Orbach M."/>
            <person name="Henn M.R."/>
            <person name="Cole G.T."/>
            <person name="Galgiani J."/>
            <person name="Gardner M.J."/>
            <person name="Kirkland T.N."/>
            <person name="Taylor J.W."/>
            <person name="Young S.K."/>
            <person name="Zeng Q."/>
            <person name="Koehrsen M."/>
            <person name="Alvarado L."/>
            <person name="Berlin A."/>
            <person name="Borenstein D."/>
            <person name="Chapman S.B."/>
            <person name="Chen Z."/>
            <person name="Engels R."/>
            <person name="Freedman E."/>
            <person name="Gellesch M."/>
            <person name="Goldberg J."/>
            <person name="Griggs A."/>
            <person name="Gujja S."/>
            <person name="Heilman E."/>
            <person name="Heiman D."/>
            <person name="Howarth C."/>
            <person name="Jen D."/>
            <person name="Larson L."/>
            <person name="Mehta T."/>
            <person name="Neiman D."/>
            <person name="Park D."/>
            <person name="Pearson M."/>
            <person name="Richards J."/>
            <person name="Roberts A."/>
            <person name="Saif S."/>
            <person name="Shea T."/>
            <person name="Shenoy N."/>
            <person name="Sisk P."/>
            <person name="Stolte C."/>
            <person name="Sykes S."/>
            <person name="Walk T."/>
            <person name="White J."/>
            <person name="Yandava C."/>
            <person name="Haas B."/>
            <person name="Nusbaum C."/>
            <person name="Birren B."/>
        </authorList>
    </citation>
    <scope>NUCLEOTIDE SEQUENCE [LARGE SCALE GENOMIC DNA]</scope>
    <source>
        <strain evidence="2">RMSCC 757 / Silveira</strain>
    </source>
</reference>
<proteinExistence type="predicted"/>
<dbReference type="AlphaFoldDB" id="E9CS97"/>
<evidence type="ECO:0000313" key="2">
    <source>
        <dbReference type="Proteomes" id="UP000002497"/>
    </source>
</evidence>
<gene>
    <name evidence="1" type="ORF">CPSG_00465</name>
</gene>
<organism evidence="2">
    <name type="scientific">Coccidioides posadasii (strain RMSCC 757 / Silveira)</name>
    <name type="common">Valley fever fungus</name>
    <dbReference type="NCBI Taxonomy" id="443226"/>
    <lineage>
        <taxon>Eukaryota</taxon>
        <taxon>Fungi</taxon>
        <taxon>Dikarya</taxon>
        <taxon>Ascomycota</taxon>
        <taxon>Pezizomycotina</taxon>
        <taxon>Eurotiomycetes</taxon>
        <taxon>Eurotiomycetidae</taxon>
        <taxon>Onygenales</taxon>
        <taxon>Onygenaceae</taxon>
        <taxon>Coccidioides</taxon>
    </lineage>
</organism>
<dbReference type="EMBL" id="GL636486">
    <property type="protein sequence ID" value="EFW22566.1"/>
    <property type="molecule type" value="Genomic_DNA"/>
</dbReference>
<evidence type="ECO:0000313" key="1">
    <source>
        <dbReference type="EMBL" id="EFW22566.1"/>
    </source>
</evidence>
<keyword evidence="2" id="KW-1185">Reference proteome</keyword>
<sequence length="95" mass="10584">MNLKLLIGLVCEVGPGPFPNDCWKHEAQTNLTRGRTRSLPSRSSALSIIDTGKDRQRRRALSNLWLSRLRLGAGLVTETTLSDCLVIRHSKDMAL</sequence>